<dbReference type="CDD" id="cd00433">
    <property type="entry name" value="Peptidase_M17"/>
    <property type="match status" value="1"/>
</dbReference>
<evidence type="ECO:0000256" key="4">
    <source>
        <dbReference type="ARBA" id="ARBA00022438"/>
    </source>
</evidence>
<keyword evidence="8" id="KW-0479">Metal-binding</keyword>
<feature type="active site" evidence="8">
    <location>
        <position position="351"/>
    </location>
</feature>
<comment type="catalytic activity">
    <reaction evidence="2 8">
        <text>Release of an N-terminal amino acid, preferentially leucine, but not glutamic or aspartic acids.</text>
        <dbReference type="EC" id="3.4.11.10"/>
    </reaction>
</comment>
<dbReference type="GO" id="GO:0030145">
    <property type="term" value="F:manganese ion binding"/>
    <property type="evidence" value="ECO:0007669"/>
    <property type="project" value="UniProtKB-UniRule"/>
</dbReference>
<dbReference type="SUPFAM" id="SSF53187">
    <property type="entry name" value="Zn-dependent exopeptidases"/>
    <property type="match status" value="1"/>
</dbReference>
<dbReference type="InterPro" id="IPR011356">
    <property type="entry name" value="Leucine_aapep/pepB"/>
</dbReference>
<keyword evidence="8" id="KW-0464">Manganese</keyword>
<dbReference type="InterPro" id="IPR008283">
    <property type="entry name" value="Peptidase_M17_N"/>
</dbReference>
<dbReference type="Pfam" id="PF00883">
    <property type="entry name" value="Peptidase_M17"/>
    <property type="match status" value="1"/>
</dbReference>
<proteinExistence type="inferred from homology"/>
<comment type="subcellular location">
    <subcellularLocation>
        <location evidence="8">Cytoplasm</location>
    </subcellularLocation>
</comment>
<sequence length="498" mass="51122">MTTYTLRQGSPDKTRADVVVIGIHQGSTGTKGGKGPVVAEGGEAVAKAYGRRFAPLLSSMGVTGQVGEAVRVPTNGTLRAAVLVLVGLGGRSDLDEARLRRAAGVAARTLGNAASVALALPATDAEQVRAVCDGFLSGSYSYRGVRSKPSSKGGVSEVAILSPAARQKSATEALDRARTLAGFADLARDLVNTPANLLTPQGFVDAVAGARPRQVSAEVLDEAALAELGCGGILGVGAGSANPPRLLKLEYRPRDATSHVALVGKGITYDSGGLSIKPASGMVHMKDDMAGAASVVAATYAAAELGLPVRVTAYAPLAENMISGSAYRPGDVLTMFDGQTVEIRNTDAEGRLVLADALGMAAASDVDAVVEISTLTGPCVVALGDRIAGLFGDDGAVADVQAAADRAGELVWRLPMSEFTSEQVRTESPVADLLQHNWVRWGSASWAAAFLKEFVRDKPFAHIDMAGPAFNTGGAWGHVPAGATGYGVATLVEYLSAR</sequence>
<dbReference type="EC" id="3.4.11.10" evidence="8"/>
<comment type="cofactor">
    <cofactor evidence="8">
        <name>Mn(2+)</name>
        <dbReference type="ChEBI" id="CHEBI:29035"/>
    </cofactor>
    <text evidence="8">Binds 2 manganese ions per subunit.</text>
</comment>
<dbReference type="PRINTS" id="PR00481">
    <property type="entry name" value="LAMNOPPTDASE"/>
</dbReference>
<evidence type="ECO:0000256" key="8">
    <source>
        <dbReference type="HAMAP-Rule" id="MF_00181"/>
    </source>
</evidence>
<comment type="catalytic activity">
    <reaction evidence="1 8">
        <text>Release of an N-terminal amino acid, Xaa-|-Yaa-, in which Xaa is preferably Leu, but may be other amino acids including Pro although not Arg or Lys, and Yaa may be Pro. Amino acid amides and methyl esters are also readily hydrolyzed, but rates on arylamides are exceedingly low.</text>
        <dbReference type="EC" id="3.4.11.1"/>
    </reaction>
</comment>
<dbReference type="EC" id="3.4.11.1" evidence="8"/>
<keyword evidence="4 8" id="KW-0031">Aminopeptidase</keyword>
<evidence type="ECO:0000313" key="11">
    <source>
        <dbReference type="Proteomes" id="UP000281708"/>
    </source>
</evidence>
<feature type="binding site" evidence="8">
    <location>
        <position position="270"/>
    </location>
    <ligand>
        <name>Mn(2+)</name>
        <dbReference type="ChEBI" id="CHEBI:29035"/>
        <label>2</label>
    </ligand>
</feature>
<keyword evidence="8" id="KW-0963">Cytoplasm</keyword>
<keyword evidence="11" id="KW-1185">Reference proteome</keyword>
<evidence type="ECO:0000259" key="9">
    <source>
        <dbReference type="PROSITE" id="PS00631"/>
    </source>
</evidence>
<feature type="binding site" evidence="8">
    <location>
        <position position="349"/>
    </location>
    <ligand>
        <name>Mn(2+)</name>
        <dbReference type="ChEBI" id="CHEBI:29035"/>
        <label>2</label>
    </ligand>
</feature>
<evidence type="ECO:0000256" key="5">
    <source>
        <dbReference type="ARBA" id="ARBA00022670"/>
    </source>
</evidence>
<dbReference type="GO" id="GO:0006508">
    <property type="term" value="P:proteolysis"/>
    <property type="evidence" value="ECO:0007669"/>
    <property type="project" value="UniProtKB-KW"/>
</dbReference>
<feature type="binding site" evidence="8">
    <location>
        <position position="270"/>
    </location>
    <ligand>
        <name>Mn(2+)</name>
        <dbReference type="ChEBI" id="CHEBI:29035"/>
        <label>1</label>
    </ligand>
</feature>
<feature type="binding site" evidence="8">
    <location>
        <position position="265"/>
    </location>
    <ligand>
        <name>Mn(2+)</name>
        <dbReference type="ChEBI" id="CHEBI:29035"/>
        <label>2</label>
    </ligand>
</feature>
<dbReference type="OrthoDB" id="9809354at2"/>
<evidence type="ECO:0000256" key="1">
    <source>
        <dbReference type="ARBA" id="ARBA00000135"/>
    </source>
</evidence>
<dbReference type="InterPro" id="IPR023042">
    <property type="entry name" value="Peptidase_M17_leu_NH2_pept"/>
</dbReference>
<feature type="binding site" evidence="8">
    <location>
        <position position="288"/>
    </location>
    <ligand>
        <name>Mn(2+)</name>
        <dbReference type="ChEBI" id="CHEBI:29035"/>
        <label>2</label>
    </ligand>
</feature>
<feature type="active site" evidence="8">
    <location>
        <position position="277"/>
    </location>
</feature>
<name>A0A3L8P246_9ACTN</name>
<dbReference type="InterPro" id="IPR000819">
    <property type="entry name" value="Peptidase_M17_C"/>
</dbReference>
<evidence type="ECO:0000313" key="10">
    <source>
        <dbReference type="EMBL" id="RLV49121.1"/>
    </source>
</evidence>
<feature type="binding site" evidence="8">
    <location>
        <position position="347"/>
    </location>
    <ligand>
        <name>Mn(2+)</name>
        <dbReference type="ChEBI" id="CHEBI:29035"/>
        <label>1</label>
    </ligand>
</feature>
<dbReference type="SUPFAM" id="SSF52949">
    <property type="entry name" value="Macro domain-like"/>
    <property type="match status" value="1"/>
</dbReference>
<dbReference type="GO" id="GO:0070006">
    <property type="term" value="F:metalloaminopeptidase activity"/>
    <property type="evidence" value="ECO:0007669"/>
    <property type="project" value="InterPro"/>
</dbReference>
<dbReference type="EMBL" id="RDBE01000007">
    <property type="protein sequence ID" value="RLV49121.1"/>
    <property type="molecule type" value="Genomic_DNA"/>
</dbReference>
<comment type="similarity">
    <text evidence="3 8">Belongs to the peptidase M17 family.</text>
</comment>
<dbReference type="Proteomes" id="UP000281708">
    <property type="component" value="Unassembled WGS sequence"/>
</dbReference>
<feature type="domain" description="Cytosol aminopeptidase" evidence="9">
    <location>
        <begin position="345"/>
        <end position="352"/>
    </location>
</feature>
<dbReference type="PANTHER" id="PTHR11963">
    <property type="entry name" value="LEUCINE AMINOPEPTIDASE-RELATED"/>
    <property type="match status" value="1"/>
</dbReference>
<accession>A0A3L8P246</accession>
<comment type="function">
    <text evidence="7 8">Presumably involved in the processing and regular turnover of intracellular proteins. Catalyzes the removal of unsubstituted N-terminal amino acids from various peptides.</text>
</comment>
<protein>
    <recommendedName>
        <fullName evidence="8">Probable cytosol aminopeptidase</fullName>
        <ecNumber evidence="8">3.4.11.1</ecNumber>
    </recommendedName>
    <alternativeName>
        <fullName evidence="8">Leucine aminopeptidase</fullName>
        <shortName evidence="8">LAP</shortName>
        <ecNumber evidence="8">3.4.11.10</ecNumber>
    </alternativeName>
    <alternativeName>
        <fullName evidence="8">Leucyl aminopeptidase</fullName>
    </alternativeName>
</protein>
<organism evidence="10 11">
    <name type="scientific">Nocardioides mangrovicus</name>
    <dbReference type="NCBI Taxonomy" id="2478913"/>
    <lineage>
        <taxon>Bacteria</taxon>
        <taxon>Bacillati</taxon>
        <taxon>Actinomycetota</taxon>
        <taxon>Actinomycetes</taxon>
        <taxon>Propionibacteriales</taxon>
        <taxon>Nocardioidaceae</taxon>
        <taxon>Nocardioides</taxon>
    </lineage>
</organism>
<comment type="caution">
    <text evidence="10">The sequence shown here is derived from an EMBL/GenBank/DDBJ whole genome shotgun (WGS) entry which is preliminary data.</text>
</comment>
<dbReference type="HAMAP" id="MF_00181">
    <property type="entry name" value="Cytosol_peptidase_M17"/>
    <property type="match status" value="1"/>
</dbReference>
<reference evidence="10 11" key="1">
    <citation type="submission" date="2018-10" db="EMBL/GenBank/DDBJ databases">
        <title>Marmoricola sp. 4Q3S-7 whole genome shotgun sequence.</title>
        <authorList>
            <person name="Li F."/>
        </authorList>
    </citation>
    <scope>NUCLEOTIDE SEQUENCE [LARGE SCALE GENOMIC DNA]</scope>
    <source>
        <strain evidence="10 11">4Q3S-7</strain>
    </source>
</reference>
<keyword evidence="5 8" id="KW-0645">Protease</keyword>
<keyword evidence="6 8" id="KW-0378">Hydrolase</keyword>
<dbReference type="GO" id="GO:0005737">
    <property type="term" value="C:cytoplasm"/>
    <property type="evidence" value="ECO:0007669"/>
    <property type="project" value="UniProtKB-SubCell"/>
</dbReference>
<dbReference type="Pfam" id="PF02789">
    <property type="entry name" value="Peptidase_M17_N"/>
    <property type="match status" value="1"/>
</dbReference>
<dbReference type="PROSITE" id="PS00631">
    <property type="entry name" value="CYTOSOL_AP"/>
    <property type="match status" value="1"/>
</dbReference>
<dbReference type="PANTHER" id="PTHR11963:SF23">
    <property type="entry name" value="CYTOSOL AMINOPEPTIDASE"/>
    <property type="match status" value="1"/>
</dbReference>
<dbReference type="Gene3D" id="3.40.630.10">
    <property type="entry name" value="Zn peptidases"/>
    <property type="match status" value="1"/>
</dbReference>
<dbReference type="Gene3D" id="3.40.220.10">
    <property type="entry name" value="Leucine Aminopeptidase, subunit E, domain 1"/>
    <property type="match status" value="1"/>
</dbReference>
<dbReference type="AlphaFoldDB" id="A0A3L8P246"/>
<evidence type="ECO:0000256" key="2">
    <source>
        <dbReference type="ARBA" id="ARBA00000967"/>
    </source>
</evidence>
<evidence type="ECO:0000256" key="3">
    <source>
        <dbReference type="ARBA" id="ARBA00009528"/>
    </source>
</evidence>
<evidence type="ECO:0000256" key="7">
    <source>
        <dbReference type="ARBA" id="ARBA00049972"/>
    </source>
</evidence>
<dbReference type="InterPro" id="IPR043472">
    <property type="entry name" value="Macro_dom-like"/>
</dbReference>
<feature type="binding site" evidence="8">
    <location>
        <position position="349"/>
    </location>
    <ligand>
        <name>Mn(2+)</name>
        <dbReference type="ChEBI" id="CHEBI:29035"/>
        <label>1</label>
    </ligand>
</feature>
<gene>
    <name evidence="8" type="primary">pepA</name>
    <name evidence="10" type="ORF">D9V37_11175</name>
</gene>
<dbReference type="NCBIfam" id="NF002073">
    <property type="entry name" value="PRK00913.1-2"/>
    <property type="match status" value="1"/>
</dbReference>
<dbReference type="RefSeq" id="WP_121806224.1">
    <property type="nucleotide sequence ID" value="NZ_RDBE01000007.1"/>
</dbReference>
<evidence type="ECO:0000256" key="6">
    <source>
        <dbReference type="ARBA" id="ARBA00022801"/>
    </source>
</evidence>